<dbReference type="AlphaFoldDB" id="A0A1M7TXM9"/>
<dbReference type="Proteomes" id="UP000184066">
    <property type="component" value="Unassembled WGS sequence"/>
</dbReference>
<dbReference type="PANTHER" id="PTHR30477:SF3">
    <property type="entry name" value="METAL TRANSPORT SYSTEM MEMBRANE PROTEIN CT_069-RELATED"/>
    <property type="match status" value="1"/>
</dbReference>
<sequence>MDPMSEFLRALTLNAGYNAALVAVGAALLGGAAGGAAGTFVGLRRRALATDAAAHATLPGVAAAFMLMAWLGGDGRWLPGLLAGSALSAALGMWLADRMAARTRLPEDAAIGAILSTFYGLGVVLLTVIQGMNAGKAAGLSGFLLGQTAGMLRAEALTIAAAGALAGLIAFALRTPMTLVCFDPGHAAAMGVPVRAVDLAIMGLAVGVTVIGLKIVGLVLVVALLIVPPAAARFWTDRVEAMTALAALMGAAAGWIGAALSASAQDMPAGALIVLTAFGLFALSMLAAPRRGALAALAARRAVRRRMLLRQGLAALARGAAPGDAAQLRALRRAGMIGPDGAPTARGLAAAAEVARDMRRRSFLRGGYALDAGLTEFLTRDDGLTPLERMLAPDQLAALDAAMASGGEAP</sequence>
<dbReference type="RefSeq" id="WP_072748242.1">
    <property type="nucleotide sequence ID" value="NZ_FOHL01000010.1"/>
</dbReference>
<feature type="transmembrane region" description="Helical" evidence="9">
    <location>
        <begin position="152"/>
        <end position="173"/>
    </location>
</feature>
<dbReference type="GO" id="GO:0010043">
    <property type="term" value="P:response to zinc ion"/>
    <property type="evidence" value="ECO:0007669"/>
    <property type="project" value="TreeGrafter"/>
</dbReference>
<keyword evidence="11" id="KW-1185">Reference proteome</keyword>
<comment type="subcellular location">
    <subcellularLocation>
        <location evidence="1 8">Cell membrane</location>
        <topology evidence="1 8">Multi-pass membrane protein</topology>
    </subcellularLocation>
</comment>
<dbReference type="STRING" id="1189325.SAMN04488119_11057"/>
<evidence type="ECO:0000256" key="1">
    <source>
        <dbReference type="ARBA" id="ARBA00004651"/>
    </source>
</evidence>
<evidence type="ECO:0000256" key="9">
    <source>
        <dbReference type="SAM" id="Phobius"/>
    </source>
</evidence>
<name>A0A1M7TXM9_9RHOB</name>
<evidence type="ECO:0000256" key="7">
    <source>
        <dbReference type="ARBA" id="ARBA00023136"/>
    </source>
</evidence>
<feature type="transmembrane region" description="Helical" evidence="9">
    <location>
        <begin position="244"/>
        <end position="263"/>
    </location>
</feature>
<evidence type="ECO:0000313" key="11">
    <source>
        <dbReference type="Proteomes" id="UP000184066"/>
    </source>
</evidence>
<dbReference type="EMBL" id="FRDL01000011">
    <property type="protein sequence ID" value="SHN75496.1"/>
    <property type="molecule type" value="Genomic_DNA"/>
</dbReference>
<feature type="transmembrane region" description="Helical" evidence="9">
    <location>
        <begin position="77"/>
        <end position="97"/>
    </location>
</feature>
<evidence type="ECO:0000256" key="4">
    <source>
        <dbReference type="ARBA" id="ARBA00022475"/>
    </source>
</evidence>
<keyword evidence="3 8" id="KW-0813">Transport</keyword>
<dbReference type="GO" id="GO:0043190">
    <property type="term" value="C:ATP-binding cassette (ABC) transporter complex"/>
    <property type="evidence" value="ECO:0007669"/>
    <property type="project" value="InterPro"/>
</dbReference>
<gene>
    <name evidence="10" type="ORF">SAMN05216200_11157</name>
</gene>
<dbReference type="GO" id="GO:0055085">
    <property type="term" value="P:transmembrane transport"/>
    <property type="evidence" value="ECO:0007669"/>
    <property type="project" value="InterPro"/>
</dbReference>
<evidence type="ECO:0000256" key="8">
    <source>
        <dbReference type="RuleBase" id="RU003943"/>
    </source>
</evidence>
<keyword evidence="7 9" id="KW-0472">Membrane</keyword>
<feature type="transmembrane region" description="Helical" evidence="9">
    <location>
        <begin position="20"/>
        <end position="41"/>
    </location>
</feature>
<evidence type="ECO:0000256" key="5">
    <source>
        <dbReference type="ARBA" id="ARBA00022692"/>
    </source>
</evidence>
<evidence type="ECO:0000256" key="6">
    <source>
        <dbReference type="ARBA" id="ARBA00022989"/>
    </source>
</evidence>
<feature type="transmembrane region" description="Helical" evidence="9">
    <location>
        <begin position="109"/>
        <end position="132"/>
    </location>
</feature>
<evidence type="ECO:0000256" key="3">
    <source>
        <dbReference type="ARBA" id="ARBA00022448"/>
    </source>
</evidence>
<feature type="transmembrane region" description="Helical" evidence="9">
    <location>
        <begin position="269"/>
        <end position="288"/>
    </location>
</feature>
<dbReference type="InterPro" id="IPR001626">
    <property type="entry name" value="ABC_TroCD"/>
</dbReference>
<evidence type="ECO:0000256" key="2">
    <source>
        <dbReference type="ARBA" id="ARBA00008034"/>
    </source>
</evidence>
<reference evidence="10 11" key="1">
    <citation type="submission" date="2016-12" db="EMBL/GenBank/DDBJ databases">
        <authorList>
            <person name="Song W.-J."/>
            <person name="Kurnit D.M."/>
        </authorList>
    </citation>
    <scope>NUCLEOTIDE SEQUENCE [LARGE SCALE GENOMIC DNA]</scope>
    <source>
        <strain evidence="10 11">CGMCC 1.10808</strain>
    </source>
</reference>
<organism evidence="10 11">
    <name type="scientific">Oceanicella actignis</name>
    <dbReference type="NCBI Taxonomy" id="1189325"/>
    <lineage>
        <taxon>Bacteria</taxon>
        <taxon>Pseudomonadati</taxon>
        <taxon>Pseudomonadota</taxon>
        <taxon>Alphaproteobacteria</taxon>
        <taxon>Rhodobacterales</taxon>
        <taxon>Paracoccaceae</taxon>
        <taxon>Oceanicella</taxon>
    </lineage>
</organism>
<dbReference type="Pfam" id="PF00950">
    <property type="entry name" value="ABC-3"/>
    <property type="match status" value="1"/>
</dbReference>
<feature type="transmembrane region" description="Helical" evidence="9">
    <location>
        <begin position="53"/>
        <end position="71"/>
    </location>
</feature>
<dbReference type="InterPro" id="IPR037294">
    <property type="entry name" value="ABC_BtuC-like"/>
</dbReference>
<keyword evidence="4" id="KW-1003">Cell membrane</keyword>
<comment type="similarity">
    <text evidence="2 8">Belongs to the ABC-3 integral membrane protein family.</text>
</comment>
<feature type="transmembrane region" description="Helical" evidence="9">
    <location>
        <begin position="211"/>
        <end position="232"/>
    </location>
</feature>
<keyword evidence="6 9" id="KW-1133">Transmembrane helix</keyword>
<dbReference type="Gene3D" id="1.10.3470.10">
    <property type="entry name" value="ABC transporter involved in vitamin B12 uptake, BtuC"/>
    <property type="match status" value="1"/>
</dbReference>
<evidence type="ECO:0000313" key="10">
    <source>
        <dbReference type="EMBL" id="SHN75496.1"/>
    </source>
</evidence>
<proteinExistence type="inferred from homology"/>
<dbReference type="PANTHER" id="PTHR30477">
    <property type="entry name" value="ABC-TRANSPORTER METAL-BINDING PROTEIN"/>
    <property type="match status" value="1"/>
</dbReference>
<dbReference type="SUPFAM" id="SSF81345">
    <property type="entry name" value="ABC transporter involved in vitamin B12 uptake, BtuC"/>
    <property type="match status" value="1"/>
</dbReference>
<accession>A0A1M7TXM9</accession>
<keyword evidence="5 8" id="KW-0812">Transmembrane</keyword>
<protein>
    <submittedName>
        <fullName evidence="10">Manganese/zinc/iron transport system permease protein</fullName>
    </submittedName>
</protein>